<keyword evidence="2" id="KW-0805">Transcription regulation</keyword>
<dbReference type="Gene3D" id="1.10.10.10">
    <property type="entry name" value="Winged helix-like DNA-binding domain superfamily/Winged helix DNA-binding domain"/>
    <property type="match status" value="1"/>
</dbReference>
<dbReference type="InterPro" id="IPR036390">
    <property type="entry name" value="WH_DNA-bd_sf"/>
</dbReference>
<dbReference type="RefSeq" id="WP_230513182.1">
    <property type="nucleotide sequence ID" value="NZ_JAJITD010000022.1"/>
</dbReference>
<reference evidence="6 7" key="1">
    <citation type="submission" date="2021-11" db="EMBL/GenBank/DDBJ databases">
        <authorList>
            <person name="Oh E.-T."/>
            <person name="Kim S.-B."/>
        </authorList>
    </citation>
    <scope>NUCLEOTIDE SEQUENCE [LARGE SCALE GENOMIC DNA]</scope>
    <source>
        <strain evidence="6 7">MMS20-SJTR3</strain>
    </source>
</reference>
<dbReference type="PANTHER" id="PTHR30537">
    <property type="entry name" value="HTH-TYPE TRANSCRIPTIONAL REGULATOR"/>
    <property type="match status" value="1"/>
</dbReference>
<evidence type="ECO:0000256" key="2">
    <source>
        <dbReference type="ARBA" id="ARBA00023015"/>
    </source>
</evidence>
<dbReference type="SUPFAM" id="SSF53850">
    <property type="entry name" value="Periplasmic binding protein-like II"/>
    <property type="match status" value="1"/>
</dbReference>
<dbReference type="Pfam" id="PF00126">
    <property type="entry name" value="HTH_1"/>
    <property type="match status" value="1"/>
</dbReference>
<evidence type="ECO:0000313" key="7">
    <source>
        <dbReference type="Proteomes" id="UP001431019"/>
    </source>
</evidence>
<dbReference type="Gene3D" id="3.40.190.10">
    <property type="entry name" value="Periplasmic binding protein-like II"/>
    <property type="match status" value="2"/>
</dbReference>
<evidence type="ECO:0000256" key="1">
    <source>
        <dbReference type="ARBA" id="ARBA00009437"/>
    </source>
</evidence>
<feature type="domain" description="HTH lysR-type" evidence="5">
    <location>
        <begin position="13"/>
        <end position="65"/>
    </location>
</feature>
<dbReference type="PRINTS" id="PR00039">
    <property type="entry name" value="HTHLYSR"/>
</dbReference>
<evidence type="ECO:0000256" key="4">
    <source>
        <dbReference type="ARBA" id="ARBA00023163"/>
    </source>
</evidence>
<dbReference type="InterPro" id="IPR036388">
    <property type="entry name" value="WH-like_DNA-bd_sf"/>
</dbReference>
<dbReference type="PROSITE" id="PS50931">
    <property type="entry name" value="HTH_LYSR"/>
    <property type="match status" value="1"/>
</dbReference>
<gene>
    <name evidence="6" type="ORF">LJ656_30450</name>
</gene>
<dbReference type="PANTHER" id="PTHR30537:SF5">
    <property type="entry name" value="HTH-TYPE TRANSCRIPTIONAL ACTIVATOR TTDR-RELATED"/>
    <property type="match status" value="1"/>
</dbReference>
<dbReference type="InterPro" id="IPR058163">
    <property type="entry name" value="LysR-type_TF_proteobact-type"/>
</dbReference>
<comment type="similarity">
    <text evidence="1">Belongs to the LysR transcriptional regulatory family.</text>
</comment>
<dbReference type="Proteomes" id="UP001431019">
    <property type="component" value="Unassembled WGS sequence"/>
</dbReference>
<protein>
    <submittedName>
        <fullName evidence="6">LysR family transcriptional regulator</fullName>
    </submittedName>
</protein>
<keyword evidence="7" id="KW-1185">Reference proteome</keyword>
<dbReference type="EMBL" id="JAJITD010000022">
    <property type="protein sequence ID" value="MCC8396901.1"/>
    <property type="molecule type" value="Genomic_DNA"/>
</dbReference>
<dbReference type="CDD" id="cd08432">
    <property type="entry name" value="PBP2_GcdR_TrpI_HvrB_AmpR_like"/>
    <property type="match status" value="1"/>
</dbReference>
<organism evidence="6 7">
    <name type="scientific">Paraburkholderia sejongensis</name>
    <dbReference type="NCBI Taxonomy" id="2886946"/>
    <lineage>
        <taxon>Bacteria</taxon>
        <taxon>Pseudomonadati</taxon>
        <taxon>Pseudomonadota</taxon>
        <taxon>Betaproteobacteria</taxon>
        <taxon>Burkholderiales</taxon>
        <taxon>Burkholderiaceae</taxon>
        <taxon>Paraburkholderia</taxon>
    </lineage>
</organism>
<proteinExistence type="inferred from homology"/>
<sequence>MLMQLDSSLLGALRCFETAARLLSFTKAAHALNLTQSAVSQQIRHLEARLGYPLFVREPRKLKLTANGAVLFDTTAKALAEINRTLRQLAFERAPLQVNCLPSLALHWLMPRLTEFHRQQPDVSVRLQAEFQTLDRHAMDADQIDVAVRYDPGHYRHVQADVLMDEYLVAVATPEYLARHPRFAKGLAFDGAVLLHDASPWAGAAQFIEWRTWLEALRPDWLGHLDGPQFNLASLAVSAALNHQGVALGRSALIQDELESGRLIDVFGRHVRAPARYMLLSRRPDDERVAVFSTWIKAECERFERERALWLRV</sequence>
<dbReference type="InterPro" id="IPR000847">
    <property type="entry name" value="LysR_HTH_N"/>
</dbReference>
<keyword evidence="4" id="KW-0804">Transcription</keyword>
<evidence type="ECO:0000313" key="6">
    <source>
        <dbReference type="EMBL" id="MCC8396901.1"/>
    </source>
</evidence>
<evidence type="ECO:0000259" key="5">
    <source>
        <dbReference type="PROSITE" id="PS50931"/>
    </source>
</evidence>
<accession>A0ABS8K410</accession>
<dbReference type="Pfam" id="PF03466">
    <property type="entry name" value="LysR_substrate"/>
    <property type="match status" value="1"/>
</dbReference>
<evidence type="ECO:0000256" key="3">
    <source>
        <dbReference type="ARBA" id="ARBA00023125"/>
    </source>
</evidence>
<dbReference type="SUPFAM" id="SSF46785">
    <property type="entry name" value="Winged helix' DNA-binding domain"/>
    <property type="match status" value="1"/>
</dbReference>
<comment type="caution">
    <text evidence="6">The sequence shown here is derived from an EMBL/GenBank/DDBJ whole genome shotgun (WGS) entry which is preliminary data.</text>
</comment>
<name>A0ABS8K410_9BURK</name>
<dbReference type="InterPro" id="IPR005119">
    <property type="entry name" value="LysR_subst-bd"/>
</dbReference>
<keyword evidence="3" id="KW-0238">DNA-binding</keyword>